<evidence type="ECO:0000313" key="3">
    <source>
        <dbReference type="Proteomes" id="UP000283576"/>
    </source>
</evidence>
<reference evidence="2 3" key="1">
    <citation type="journal article" date="2016" name="Front. Microbiol.">
        <title>Comprehensive Phylogenetic Analysis of Bovine Non-aureus Staphylococci Species Based on Whole-Genome Sequencing.</title>
        <authorList>
            <person name="Naushad S."/>
            <person name="Barkema H.W."/>
            <person name="Luby C."/>
            <person name="Condas L.A."/>
            <person name="Nobrega D.B."/>
            <person name="Carson D.A."/>
            <person name="De Buck J."/>
        </authorList>
    </citation>
    <scope>NUCLEOTIDE SEQUENCE [LARGE SCALE GENOMIC DNA]</scope>
    <source>
        <strain evidence="2 3">SNUC 1388</strain>
    </source>
</reference>
<keyword evidence="2" id="KW-0808">Transferase</keyword>
<gene>
    <name evidence="2" type="ORF">BUZ01_09365</name>
    <name evidence="1" type="ORF">SGA02_12810</name>
</gene>
<keyword evidence="2" id="KW-0489">Methyltransferase</keyword>
<dbReference type="PANTHER" id="PTHR35276:SF1">
    <property type="entry name" value="TRNA (MNM(5)S(2)U34)-METHYLTRANSFERASE, CHLOROPLASTIC"/>
    <property type="match status" value="1"/>
</dbReference>
<organism evidence="2 3">
    <name type="scientific">Staphylococcus gallinarum</name>
    <dbReference type="NCBI Taxonomy" id="1293"/>
    <lineage>
        <taxon>Bacteria</taxon>
        <taxon>Bacillati</taxon>
        <taxon>Bacillota</taxon>
        <taxon>Bacilli</taxon>
        <taxon>Bacillales</taxon>
        <taxon>Staphylococcaceae</taxon>
        <taxon>Staphylococcus</taxon>
    </lineage>
</organism>
<dbReference type="Pfam" id="PF06962">
    <property type="entry name" value="rRNA_methylase"/>
    <property type="match status" value="1"/>
</dbReference>
<dbReference type="OrthoDB" id="9792989at2"/>
<accession>A0A0D0SQZ5</accession>
<dbReference type="Proteomes" id="UP000321057">
    <property type="component" value="Unassembled WGS sequence"/>
</dbReference>
<proteinExistence type="predicted"/>
<reference evidence="1 4" key="2">
    <citation type="submission" date="2019-07" db="EMBL/GenBank/DDBJ databases">
        <title>Whole genome shotgun sequence of Staphylococcus gallinarum NBRC 109767.</title>
        <authorList>
            <person name="Hosoyama A."/>
            <person name="Uohara A."/>
            <person name="Ohji S."/>
            <person name="Ichikawa N."/>
        </authorList>
    </citation>
    <scope>NUCLEOTIDE SEQUENCE [LARGE SCALE GENOMIC DNA]</scope>
    <source>
        <strain evidence="1 4">NBRC 109767</strain>
    </source>
</reference>
<dbReference type="Gene3D" id="3.40.50.150">
    <property type="entry name" value="Vaccinia Virus protein VP39"/>
    <property type="match status" value="1"/>
</dbReference>
<dbReference type="RefSeq" id="WP_042738380.1">
    <property type="nucleotide sequence ID" value="NZ_BKAX01000003.1"/>
</dbReference>
<dbReference type="SUPFAM" id="SSF53335">
    <property type="entry name" value="S-adenosyl-L-methionine-dependent methyltransferases"/>
    <property type="match status" value="1"/>
</dbReference>
<evidence type="ECO:0000313" key="1">
    <source>
        <dbReference type="EMBL" id="GEQ05453.1"/>
    </source>
</evidence>
<dbReference type="AlphaFoldDB" id="A0A0D0SQZ5"/>
<evidence type="ECO:0000313" key="2">
    <source>
        <dbReference type="EMBL" id="RIL42391.1"/>
    </source>
</evidence>
<protein>
    <submittedName>
        <fullName evidence="2">Methyltransferase domain-containing protein</fullName>
    </submittedName>
    <submittedName>
        <fullName evidence="1">rRNA methyltransferase</fullName>
    </submittedName>
</protein>
<dbReference type="Proteomes" id="UP000283576">
    <property type="component" value="Unassembled WGS sequence"/>
</dbReference>
<dbReference type="EMBL" id="QXRZ01000005">
    <property type="protein sequence ID" value="RIL42391.1"/>
    <property type="molecule type" value="Genomic_DNA"/>
</dbReference>
<comment type="caution">
    <text evidence="2">The sequence shown here is derived from an EMBL/GenBank/DDBJ whole genome shotgun (WGS) entry which is preliminary data.</text>
</comment>
<dbReference type="GO" id="GO:0032259">
    <property type="term" value="P:methylation"/>
    <property type="evidence" value="ECO:0007669"/>
    <property type="project" value="UniProtKB-KW"/>
</dbReference>
<dbReference type="PANTHER" id="PTHR35276">
    <property type="entry name" value="S-ADENOSYL-L-METHIONINE-DEPENDENT METHYLTRANSFERASES SUPERFAMILY PROTEIN"/>
    <property type="match status" value="1"/>
</dbReference>
<dbReference type="InterPro" id="IPR010719">
    <property type="entry name" value="MnmM_MeTrfase"/>
</dbReference>
<name>A0A0D0SQZ5_STAGA</name>
<keyword evidence="4" id="KW-1185">Reference proteome</keyword>
<dbReference type="GeneID" id="93844886"/>
<dbReference type="InterPro" id="IPR029063">
    <property type="entry name" value="SAM-dependent_MTases_sf"/>
</dbReference>
<dbReference type="EMBL" id="BKAX01000003">
    <property type="protein sequence ID" value="GEQ05453.1"/>
    <property type="molecule type" value="Genomic_DNA"/>
</dbReference>
<dbReference type="GO" id="GO:0008168">
    <property type="term" value="F:methyltransferase activity"/>
    <property type="evidence" value="ECO:0007669"/>
    <property type="project" value="UniProtKB-KW"/>
</dbReference>
<sequence length="186" mass="20971">MKVERILPFAKSLITSHVNSESIVIDATCGNGHDTLFLAEQVPDGKVYGFDIQKTAIQNTFERTKHLDNVTLIQDGHEHVQTYIPPTDYGHIDAAIFNLGYLPKGDKSVVTKPQTTIAAIEDIFQILSKEGIIILVIYHGHPEGKIEKDALFDYLTQIDQEQAHVLQYQFINQQNNPPFICAIEKR</sequence>
<evidence type="ECO:0000313" key="4">
    <source>
        <dbReference type="Proteomes" id="UP000321057"/>
    </source>
</evidence>
<dbReference type="CDD" id="cd02440">
    <property type="entry name" value="AdoMet_MTases"/>
    <property type="match status" value="1"/>
</dbReference>